<feature type="transmembrane region" description="Helical" evidence="7">
    <location>
        <begin position="150"/>
        <end position="169"/>
    </location>
</feature>
<feature type="transmembrane region" description="Helical" evidence="7">
    <location>
        <begin position="38"/>
        <end position="58"/>
    </location>
</feature>
<dbReference type="GO" id="GO:0005774">
    <property type="term" value="C:vacuolar membrane"/>
    <property type="evidence" value="ECO:0007669"/>
    <property type="project" value="TreeGrafter"/>
</dbReference>
<keyword evidence="3 7" id="KW-0812">Transmembrane</keyword>
<keyword evidence="4" id="KW-0677">Repeat</keyword>
<dbReference type="PANTHER" id="PTHR13131">
    <property type="entry name" value="CYSTINOSIN"/>
    <property type="match status" value="1"/>
</dbReference>
<accession>A0A7S2W4Q4</accession>
<organism evidence="9">
    <name type="scientific">Mucochytrium quahogii</name>
    <dbReference type="NCBI Taxonomy" id="96639"/>
    <lineage>
        <taxon>Eukaryota</taxon>
        <taxon>Sar</taxon>
        <taxon>Stramenopiles</taxon>
        <taxon>Bigyra</taxon>
        <taxon>Labyrinthulomycetes</taxon>
        <taxon>Thraustochytrida</taxon>
        <taxon>Thraustochytriidae</taxon>
        <taxon>Mucochytrium</taxon>
    </lineage>
</organism>
<dbReference type="PANTHER" id="PTHR13131:SF5">
    <property type="entry name" value="CYSTINOSIN"/>
    <property type="match status" value="1"/>
</dbReference>
<reference evidence="9" key="1">
    <citation type="submission" date="2021-01" db="EMBL/GenBank/DDBJ databases">
        <authorList>
            <person name="Corre E."/>
            <person name="Pelletier E."/>
            <person name="Niang G."/>
            <person name="Scheremetjew M."/>
            <person name="Finn R."/>
            <person name="Kale V."/>
            <person name="Holt S."/>
            <person name="Cochrane G."/>
            <person name="Meng A."/>
            <person name="Brown T."/>
            <person name="Cohen L."/>
        </authorList>
    </citation>
    <scope>NUCLEOTIDE SEQUENCE</scope>
    <source>
        <strain evidence="9">NY070348D</strain>
    </source>
</reference>
<comment type="subcellular location">
    <subcellularLocation>
        <location evidence="1">Endomembrane system</location>
        <topology evidence="1">Multi-pass membrane protein</topology>
    </subcellularLocation>
</comment>
<dbReference type="NCBIfam" id="TIGR00951">
    <property type="entry name" value="2A43"/>
    <property type="match status" value="1"/>
</dbReference>
<dbReference type="Gene3D" id="1.20.1280.290">
    <property type="match status" value="2"/>
</dbReference>
<gene>
    <name evidence="8" type="ORF">QSP1433_LOCUS1527</name>
    <name evidence="9" type="ORF">QSP1433_LOCUS1535</name>
</gene>
<evidence type="ECO:0000256" key="6">
    <source>
        <dbReference type="ARBA" id="ARBA00023136"/>
    </source>
</evidence>
<evidence type="ECO:0000256" key="5">
    <source>
        <dbReference type="ARBA" id="ARBA00022989"/>
    </source>
</evidence>
<name>A0A7S2W4Q4_9STRA</name>
<dbReference type="EMBL" id="HBHK01002604">
    <property type="protein sequence ID" value="CAD9665926.1"/>
    <property type="molecule type" value="Transcribed_RNA"/>
</dbReference>
<evidence type="ECO:0000256" key="1">
    <source>
        <dbReference type="ARBA" id="ARBA00004127"/>
    </source>
</evidence>
<feature type="transmembrane region" description="Helical" evidence="7">
    <location>
        <begin position="214"/>
        <end position="230"/>
    </location>
</feature>
<dbReference type="InterPro" id="IPR005282">
    <property type="entry name" value="LC_transporter"/>
</dbReference>
<feature type="transmembrane region" description="Helical" evidence="7">
    <location>
        <begin position="250"/>
        <end position="269"/>
    </location>
</feature>
<evidence type="ECO:0000256" key="3">
    <source>
        <dbReference type="ARBA" id="ARBA00022692"/>
    </source>
</evidence>
<evidence type="ECO:0000256" key="4">
    <source>
        <dbReference type="ARBA" id="ARBA00022737"/>
    </source>
</evidence>
<keyword evidence="6 7" id="KW-0472">Membrane</keyword>
<evidence type="ECO:0000313" key="8">
    <source>
        <dbReference type="EMBL" id="CAD9665902.1"/>
    </source>
</evidence>
<dbReference type="EMBL" id="HBHK01002593">
    <property type="protein sequence ID" value="CAD9665902.1"/>
    <property type="molecule type" value="Transcribed_RNA"/>
</dbReference>
<dbReference type="GO" id="GO:0015184">
    <property type="term" value="F:L-cystine transmembrane transporter activity"/>
    <property type="evidence" value="ECO:0007669"/>
    <property type="project" value="TreeGrafter"/>
</dbReference>
<protein>
    <recommendedName>
        <fullName evidence="10">Cystinosin</fullName>
    </recommendedName>
</protein>
<dbReference type="GO" id="GO:0012505">
    <property type="term" value="C:endomembrane system"/>
    <property type="evidence" value="ECO:0007669"/>
    <property type="project" value="UniProtKB-SubCell"/>
</dbReference>
<keyword evidence="2" id="KW-0813">Transport</keyword>
<evidence type="ECO:0000256" key="2">
    <source>
        <dbReference type="ARBA" id="ARBA00022448"/>
    </source>
</evidence>
<dbReference type="Pfam" id="PF04193">
    <property type="entry name" value="PQ-loop"/>
    <property type="match status" value="2"/>
</dbReference>
<proteinExistence type="predicted"/>
<dbReference type="InterPro" id="IPR006603">
    <property type="entry name" value="PQ-loop_rpt"/>
</dbReference>
<feature type="transmembrane region" description="Helical" evidence="7">
    <location>
        <begin position="175"/>
        <end position="194"/>
    </location>
</feature>
<evidence type="ECO:0000313" key="9">
    <source>
        <dbReference type="EMBL" id="CAD9665926.1"/>
    </source>
</evidence>
<evidence type="ECO:0000256" key="7">
    <source>
        <dbReference type="SAM" id="Phobius"/>
    </source>
</evidence>
<evidence type="ECO:0008006" key="10">
    <source>
        <dbReference type="Google" id="ProtNLM"/>
    </source>
</evidence>
<dbReference type="AlphaFoldDB" id="A0A7S2W4Q4"/>
<sequence length="295" mass="33713">MFKYIGLCVLGVFMLCALYVLGGGLSHAESITFLSHVIGWMYFLAWSVSFYPQLILNYQRKSTQGLSYNFVWLNLLGYTCYSIFNCALFFSVAIRREYRNAHGNEENLVRANDVFFALHAFALTSATLYQMYFCGYSCSPGVLVWKSTRIFLTMSVVSIFAYAFATQWFDSVSLLSWLYFVSYIKLVVSFLKYIPQLLLNHQRKSTDGWSLHNVVLDFTGGFLSFVQLYIDSLGGAGWDGILGDPVKFGLSILTLVFDALFLVQHYILFPESEERGRKHTDDTQDEELRVLTTNS</sequence>
<feature type="transmembrane region" description="Helical" evidence="7">
    <location>
        <begin position="70"/>
        <end position="94"/>
    </location>
</feature>
<keyword evidence="5 7" id="KW-1133">Transmembrane helix</keyword>
<dbReference type="SMART" id="SM00679">
    <property type="entry name" value="CTNS"/>
    <property type="match status" value="2"/>
</dbReference>